<evidence type="ECO:0000256" key="3">
    <source>
        <dbReference type="ARBA" id="ARBA00022525"/>
    </source>
</evidence>
<dbReference type="PROSITE" id="PS51257">
    <property type="entry name" value="PROKAR_LIPOPROTEIN"/>
    <property type="match status" value="1"/>
</dbReference>
<keyword evidence="3 4" id="KW-0964">Secreted</keyword>
<evidence type="ECO:0000313" key="6">
    <source>
        <dbReference type="Proteomes" id="UP001210211"/>
    </source>
</evidence>
<comment type="subunit">
    <text evidence="2 4">Homodimer.</text>
</comment>
<dbReference type="Proteomes" id="UP001210211">
    <property type="component" value="Unassembled WGS sequence"/>
</dbReference>
<keyword evidence="4" id="KW-0052">Apoplast</keyword>
<gene>
    <name evidence="5" type="ORF">LUZ61_000422</name>
</gene>
<dbReference type="Gene3D" id="2.40.480.10">
    <property type="entry name" value="Allene oxide cyclase-like"/>
    <property type="match status" value="1"/>
</dbReference>
<keyword evidence="4" id="KW-0732">Signal</keyword>
<proteinExistence type="inferred from homology"/>
<accession>A0AAD6EPU5</accession>
<evidence type="ECO:0000256" key="1">
    <source>
        <dbReference type="ARBA" id="ARBA00010746"/>
    </source>
</evidence>
<feature type="signal peptide" evidence="4">
    <location>
        <begin position="1"/>
        <end position="23"/>
    </location>
</feature>
<comment type="similarity">
    <text evidence="1 4">Belongs to the plant dirigent protein family.</text>
</comment>
<dbReference type="Pfam" id="PF03018">
    <property type="entry name" value="Dirigent"/>
    <property type="match status" value="1"/>
</dbReference>
<comment type="function">
    <text evidence="4">Dirigent proteins impart stereoselectivity on the phenoxy radical-coupling reaction, yielding optically active lignans from two molecules of coniferyl alcohol in the biosynthesis of lignans, flavonolignans, and alkaloids and thus plays a central role in plant secondary metabolism.</text>
</comment>
<dbReference type="GO" id="GO:0048046">
    <property type="term" value="C:apoplast"/>
    <property type="evidence" value="ECO:0007669"/>
    <property type="project" value="UniProtKB-SubCell"/>
</dbReference>
<sequence>MASHSRILLSLLFLSLSPLLTSCDKLNPVVHLHFYMQLVPNKTQVLVAQSNITVPNSFYNFGSLIVLDNVLTQGPENTSLPIGKTQGIQSVMNSRTVSWAANLVFTTGSYNGSSLAFLGADEVTQPVREYSIVGGSSMFRMAQGYILIKTYAVDFNLGSAILELNVTVYLPKLAG</sequence>
<dbReference type="PANTHER" id="PTHR21495">
    <property type="entry name" value="NUCLEOPORIN-RELATED"/>
    <property type="match status" value="1"/>
</dbReference>
<evidence type="ECO:0000256" key="4">
    <source>
        <dbReference type="RuleBase" id="RU363099"/>
    </source>
</evidence>
<protein>
    <recommendedName>
        <fullName evidence="4">Dirigent protein</fullName>
    </recommendedName>
</protein>
<organism evidence="5 6">
    <name type="scientific">Rhynchospora tenuis</name>
    <dbReference type="NCBI Taxonomy" id="198213"/>
    <lineage>
        <taxon>Eukaryota</taxon>
        <taxon>Viridiplantae</taxon>
        <taxon>Streptophyta</taxon>
        <taxon>Embryophyta</taxon>
        <taxon>Tracheophyta</taxon>
        <taxon>Spermatophyta</taxon>
        <taxon>Magnoliopsida</taxon>
        <taxon>Liliopsida</taxon>
        <taxon>Poales</taxon>
        <taxon>Cyperaceae</taxon>
        <taxon>Cyperoideae</taxon>
        <taxon>Rhynchosporeae</taxon>
        <taxon>Rhynchospora</taxon>
    </lineage>
</organism>
<evidence type="ECO:0000256" key="2">
    <source>
        <dbReference type="ARBA" id="ARBA00011738"/>
    </source>
</evidence>
<dbReference type="InterPro" id="IPR004265">
    <property type="entry name" value="Dirigent"/>
</dbReference>
<name>A0AAD6EPU5_9POAL</name>
<comment type="subcellular location">
    <subcellularLocation>
        <location evidence="4">Secreted</location>
        <location evidence="4">Extracellular space</location>
        <location evidence="4">Apoplast</location>
    </subcellularLocation>
</comment>
<keyword evidence="6" id="KW-1185">Reference proteome</keyword>
<comment type="caution">
    <text evidence="5">The sequence shown here is derived from an EMBL/GenBank/DDBJ whole genome shotgun (WGS) entry which is preliminary data.</text>
</comment>
<evidence type="ECO:0000313" key="5">
    <source>
        <dbReference type="EMBL" id="KAJ3696717.1"/>
    </source>
</evidence>
<dbReference type="InterPro" id="IPR044859">
    <property type="entry name" value="Allene_oxi_cyc_Dirigent"/>
</dbReference>
<dbReference type="GO" id="GO:0009699">
    <property type="term" value="P:phenylpropanoid biosynthetic process"/>
    <property type="evidence" value="ECO:0007669"/>
    <property type="project" value="UniProtKB-ARBA"/>
</dbReference>
<dbReference type="AlphaFoldDB" id="A0AAD6EPU5"/>
<feature type="chain" id="PRO_5041780817" description="Dirigent protein" evidence="4">
    <location>
        <begin position="24"/>
        <end position="175"/>
    </location>
</feature>
<dbReference type="EMBL" id="JAMRDG010000001">
    <property type="protein sequence ID" value="KAJ3696717.1"/>
    <property type="molecule type" value="Genomic_DNA"/>
</dbReference>
<reference evidence="5 6" key="1">
    <citation type="journal article" date="2022" name="Cell">
        <title>Repeat-based holocentromeres influence genome architecture and karyotype evolution.</title>
        <authorList>
            <person name="Hofstatter P.G."/>
            <person name="Thangavel G."/>
            <person name="Lux T."/>
            <person name="Neumann P."/>
            <person name="Vondrak T."/>
            <person name="Novak P."/>
            <person name="Zhang M."/>
            <person name="Costa L."/>
            <person name="Castellani M."/>
            <person name="Scott A."/>
            <person name="Toegelov H."/>
            <person name="Fuchs J."/>
            <person name="Mata-Sucre Y."/>
            <person name="Dias Y."/>
            <person name="Vanzela A.L.L."/>
            <person name="Huettel B."/>
            <person name="Almeida C.C.S."/>
            <person name="Simkova H."/>
            <person name="Souza G."/>
            <person name="Pedrosa-Harand A."/>
            <person name="Macas J."/>
            <person name="Mayer K.F.X."/>
            <person name="Houben A."/>
            <person name="Marques A."/>
        </authorList>
    </citation>
    <scope>NUCLEOTIDE SEQUENCE [LARGE SCALE GENOMIC DNA]</scope>
    <source>
        <strain evidence="5">RhyTen1mFocal</strain>
    </source>
</reference>